<feature type="domain" description="Cyclic nucleotide-binding" evidence="2">
    <location>
        <begin position="30"/>
        <end position="107"/>
    </location>
</feature>
<feature type="region of interest" description="Disordered" evidence="1">
    <location>
        <begin position="236"/>
        <end position="334"/>
    </location>
</feature>
<evidence type="ECO:0000313" key="4">
    <source>
        <dbReference type="Proteomes" id="UP000601435"/>
    </source>
</evidence>
<dbReference type="SUPFAM" id="SSF51206">
    <property type="entry name" value="cAMP-binding domain-like"/>
    <property type="match status" value="1"/>
</dbReference>
<protein>
    <recommendedName>
        <fullName evidence="2">Cyclic nucleotide-binding domain-containing protein</fullName>
    </recommendedName>
</protein>
<dbReference type="Proteomes" id="UP000601435">
    <property type="component" value="Unassembled WGS sequence"/>
</dbReference>
<dbReference type="InterPro" id="IPR014710">
    <property type="entry name" value="RmlC-like_jellyroll"/>
</dbReference>
<keyword evidence="4" id="KW-1185">Reference proteome</keyword>
<dbReference type="InterPro" id="IPR018490">
    <property type="entry name" value="cNMP-bd_dom_sf"/>
</dbReference>
<proteinExistence type="predicted"/>
<evidence type="ECO:0000256" key="1">
    <source>
        <dbReference type="SAM" id="MobiDB-lite"/>
    </source>
</evidence>
<dbReference type="Gene3D" id="2.60.120.10">
    <property type="entry name" value="Jelly Rolls"/>
    <property type="match status" value="1"/>
</dbReference>
<evidence type="ECO:0000259" key="2">
    <source>
        <dbReference type="PROSITE" id="PS50042"/>
    </source>
</evidence>
<dbReference type="InterPro" id="IPR000595">
    <property type="entry name" value="cNMP-bd_dom"/>
</dbReference>
<dbReference type="OrthoDB" id="444079at2759"/>
<gene>
    <name evidence="3" type="ORF">SNEC2469_LOCUS2854</name>
</gene>
<feature type="compositionally biased region" description="Low complexity" evidence="1">
    <location>
        <begin position="289"/>
        <end position="302"/>
    </location>
</feature>
<organism evidence="3 4">
    <name type="scientific">Symbiodinium necroappetens</name>
    <dbReference type="NCBI Taxonomy" id="1628268"/>
    <lineage>
        <taxon>Eukaryota</taxon>
        <taxon>Sar</taxon>
        <taxon>Alveolata</taxon>
        <taxon>Dinophyceae</taxon>
        <taxon>Suessiales</taxon>
        <taxon>Symbiodiniaceae</taxon>
        <taxon>Symbiodinium</taxon>
    </lineage>
</organism>
<dbReference type="PROSITE" id="PS50042">
    <property type="entry name" value="CNMP_BINDING_3"/>
    <property type="match status" value="1"/>
</dbReference>
<accession>A0A812K6N8</accession>
<evidence type="ECO:0000313" key="3">
    <source>
        <dbReference type="EMBL" id="CAE7221491.1"/>
    </source>
</evidence>
<feature type="non-terminal residue" evidence="3">
    <location>
        <position position="1"/>
    </location>
</feature>
<comment type="caution">
    <text evidence="3">The sequence shown here is derived from an EMBL/GenBank/DDBJ whole genome shotgun (WGS) entry which is preliminary data.</text>
</comment>
<name>A0A812K6N8_9DINO</name>
<reference evidence="3" key="1">
    <citation type="submission" date="2021-02" db="EMBL/GenBank/DDBJ databases">
        <authorList>
            <person name="Dougan E. K."/>
            <person name="Rhodes N."/>
            <person name="Thang M."/>
            <person name="Chan C."/>
        </authorList>
    </citation>
    <scope>NUCLEOTIDE SEQUENCE</scope>
</reference>
<dbReference type="AlphaFoldDB" id="A0A812K6N8"/>
<sequence length="334" mass="36583">ADILGNMPMSIRMDIIQNSYSEWLRTLERPFHEEDLAFRIELVQMMMPQHVLQNEVIIEEGEVTAEVYVVNHGCLEAVCDGDRQDIAQLKTWVQQCLKRSALGEVLMEQEFEDGTLIRPSTSEVLCGIYQSADVVGQIAALPVLVRGFSSRTDVLTINKDALADVQLRFPGAMARAETNEEKLKHEMVKVLGSELRVSHCDEREAKSLVLIHGVASSADDLPPVVLSTDRATPIPAALLRVPSGDTRDDTSEPSPRKIRSLDPASSPSSPSPSPRGVRARIDTTKTLGSLSSAGTKTSRSSSHPVLLSTRRTDPNTGAVESVEETEVSLEFRDG</sequence>
<dbReference type="EMBL" id="CAJNJA010007196">
    <property type="protein sequence ID" value="CAE7221491.1"/>
    <property type="molecule type" value="Genomic_DNA"/>
</dbReference>